<dbReference type="AlphaFoldDB" id="A0A072PS09"/>
<keyword evidence="2" id="KW-0805">Transcription regulation</keyword>
<dbReference type="Pfam" id="PF04082">
    <property type="entry name" value="Fungal_trans"/>
    <property type="match status" value="1"/>
</dbReference>
<evidence type="ECO:0000256" key="1">
    <source>
        <dbReference type="ARBA" id="ARBA00022723"/>
    </source>
</evidence>
<feature type="region of interest" description="Disordered" evidence="6">
    <location>
        <begin position="588"/>
        <end position="621"/>
    </location>
</feature>
<evidence type="ECO:0000256" key="5">
    <source>
        <dbReference type="ARBA" id="ARBA00023242"/>
    </source>
</evidence>
<dbReference type="HOGENOM" id="CLU_007607_1_0_1"/>
<protein>
    <recommendedName>
        <fullName evidence="7">Zn(2)-C6 fungal-type domain-containing protein</fullName>
    </recommendedName>
</protein>
<keyword evidence="3" id="KW-0238">DNA-binding</keyword>
<dbReference type="PROSITE" id="PS00463">
    <property type="entry name" value="ZN2_CY6_FUNGAL_1"/>
    <property type="match status" value="1"/>
</dbReference>
<dbReference type="PROSITE" id="PS50048">
    <property type="entry name" value="ZN2_CY6_FUNGAL_2"/>
    <property type="match status" value="1"/>
</dbReference>
<evidence type="ECO:0000313" key="8">
    <source>
        <dbReference type="EMBL" id="KEF58265.1"/>
    </source>
</evidence>
<evidence type="ECO:0000259" key="7">
    <source>
        <dbReference type="PROSITE" id="PS50048"/>
    </source>
</evidence>
<dbReference type="SUPFAM" id="SSF57701">
    <property type="entry name" value="Zn2/Cys6 DNA-binding domain"/>
    <property type="match status" value="1"/>
</dbReference>
<feature type="domain" description="Zn(2)-C6 fungal-type" evidence="7">
    <location>
        <begin position="19"/>
        <end position="49"/>
    </location>
</feature>
<organism evidence="8 9">
    <name type="scientific">Exophiala aquamarina CBS 119918</name>
    <dbReference type="NCBI Taxonomy" id="1182545"/>
    <lineage>
        <taxon>Eukaryota</taxon>
        <taxon>Fungi</taxon>
        <taxon>Dikarya</taxon>
        <taxon>Ascomycota</taxon>
        <taxon>Pezizomycotina</taxon>
        <taxon>Eurotiomycetes</taxon>
        <taxon>Chaetothyriomycetidae</taxon>
        <taxon>Chaetothyriales</taxon>
        <taxon>Herpotrichiellaceae</taxon>
        <taxon>Exophiala</taxon>
    </lineage>
</organism>
<dbReference type="EMBL" id="AMGV01000004">
    <property type="protein sequence ID" value="KEF58265.1"/>
    <property type="molecule type" value="Genomic_DNA"/>
</dbReference>
<name>A0A072PS09_9EURO</name>
<keyword evidence="4" id="KW-0804">Transcription</keyword>
<keyword evidence="5" id="KW-0539">Nucleus</keyword>
<dbReference type="PANTHER" id="PTHR47655:SF2">
    <property type="entry name" value="QUINIC ACID UTILIZATION ACTIVATOR"/>
    <property type="match status" value="1"/>
</dbReference>
<dbReference type="VEuPathDB" id="FungiDB:A1O9_06191"/>
<dbReference type="InterPro" id="IPR052783">
    <property type="entry name" value="Metabolic/Drug-Res_Regulator"/>
</dbReference>
<gene>
    <name evidence="8" type="ORF">A1O9_06191</name>
</gene>
<feature type="compositionally biased region" description="Polar residues" evidence="6">
    <location>
        <begin position="588"/>
        <end position="602"/>
    </location>
</feature>
<dbReference type="InterPro" id="IPR036864">
    <property type="entry name" value="Zn2-C6_fun-type_DNA-bd_sf"/>
</dbReference>
<dbReference type="CDD" id="cd12148">
    <property type="entry name" value="fungal_TF_MHR"/>
    <property type="match status" value="1"/>
</dbReference>
<evidence type="ECO:0000256" key="4">
    <source>
        <dbReference type="ARBA" id="ARBA00023163"/>
    </source>
</evidence>
<dbReference type="InterPro" id="IPR007219">
    <property type="entry name" value="XnlR_reg_dom"/>
</dbReference>
<dbReference type="GeneID" id="25281108"/>
<proteinExistence type="predicted"/>
<dbReference type="Gene3D" id="4.10.240.10">
    <property type="entry name" value="Zn(2)-C6 fungal-type DNA-binding domain"/>
    <property type="match status" value="1"/>
</dbReference>
<dbReference type="RefSeq" id="XP_013260855.1">
    <property type="nucleotide sequence ID" value="XM_013405401.1"/>
</dbReference>
<keyword evidence="9" id="KW-1185">Reference proteome</keyword>
<evidence type="ECO:0000313" key="9">
    <source>
        <dbReference type="Proteomes" id="UP000027920"/>
    </source>
</evidence>
<evidence type="ECO:0000256" key="6">
    <source>
        <dbReference type="SAM" id="MobiDB-lite"/>
    </source>
</evidence>
<reference evidence="8 9" key="1">
    <citation type="submission" date="2013-03" db="EMBL/GenBank/DDBJ databases">
        <title>The Genome Sequence of Exophiala aquamarina CBS 119918.</title>
        <authorList>
            <consortium name="The Broad Institute Genomics Platform"/>
            <person name="Cuomo C."/>
            <person name="de Hoog S."/>
            <person name="Gorbushina A."/>
            <person name="Walker B."/>
            <person name="Young S.K."/>
            <person name="Zeng Q."/>
            <person name="Gargeya S."/>
            <person name="Fitzgerald M."/>
            <person name="Haas B."/>
            <person name="Abouelleil A."/>
            <person name="Allen A.W."/>
            <person name="Alvarado L."/>
            <person name="Arachchi H.M."/>
            <person name="Berlin A.M."/>
            <person name="Chapman S.B."/>
            <person name="Gainer-Dewar J."/>
            <person name="Goldberg J."/>
            <person name="Griggs A."/>
            <person name="Gujja S."/>
            <person name="Hansen M."/>
            <person name="Howarth C."/>
            <person name="Imamovic A."/>
            <person name="Ireland A."/>
            <person name="Larimer J."/>
            <person name="McCowan C."/>
            <person name="Murphy C."/>
            <person name="Pearson M."/>
            <person name="Poon T.W."/>
            <person name="Priest M."/>
            <person name="Roberts A."/>
            <person name="Saif S."/>
            <person name="Shea T."/>
            <person name="Sisk P."/>
            <person name="Sykes S."/>
            <person name="Wortman J."/>
            <person name="Nusbaum C."/>
            <person name="Birren B."/>
        </authorList>
    </citation>
    <scope>NUCLEOTIDE SEQUENCE [LARGE SCALE GENOMIC DNA]</scope>
    <source>
        <strain evidence="8 9">CBS 119918</strain>
    </source>
</reference>
<evidence type="ECO:0000256" key="3">
    <source>
        <dbReference type="ARBA" id="ARBA00023125"/>
    </source>
</evidence>
<dbReference type="InterPro" id="IPR001138">
    <property type="entry name" value="Zn2Cys6_DnaBD"/>
</dbReference>
<dbReference type="GO" id="GO:0006351">
    <property type="term" value="P:DNA-templated transcription"/>
    <property type="evidence" value="ECO:0007669"/>
    <property type="project" value="InterPro"/>
</dbReference>
<dbReference type="GO" id="GO:0003677">
    <property type="term" value="F:DNA binding"/>
    <property type="evidence" value="ECO:0007669"/>
    <property type="project" value="UniProtKB-KW"/>
</dbReference>
<accession>A0A072PS09</accession>
<sequence>MSDADEGCQMAKRRRIARACDQCRHGKLRCDGRSPRCTKCLETKKPCSYGAAAKRRGLKTGYVRALESLWGLVLQKIDGSEAAIESLLSRASVLDFRVRDQNGDSTSGPESLLASWKASKIPERINHLLVSTEDSEDESNTLPLETARELDEHRPAISWKSFAQQPKEQTNIPKTARNPAETDMVELSETSLRGDEMRVTTGCDNTSVLLGQPTLPHVLKLPAASSRLLDWYFTYTHSWLPIVERHVVFRTLFSYPAGGSITSRQSSDSGQHAVLWAILACASVEQAQTDATPTSLAQSTQSSEVIYACARNLIPWEHEHGYSLGHVQALTILAVYRWVIQDYKAAWSLIAHAISVAVAINLDEIASTWPVQKFPADRVWLGCFVVESLLAMRLRREPYMKLQNVGRCLPIDESGMEEWEPWRPHRSHSDAEPSLPLRTLSTFNQLVHLVCVANNSLHSAPENACLQHATSLNSWVEQLPDHCKQSGFQSGRNDTALILTPNIVNLGFVYMSLAIRLCVDPSSHQGERTALGEYAELINQFCNSDASERLPPSWEILANAASVSENFPIQSREAFLRQLQQDLTRLGFSSSGTRSKTATSSDHVLHPYDGPGLSSVLDPDTNTILASRTNPATQRDIISVVRERSGNAGQPFSQKRYDVSGVANSTRISTAGLEESIMRPVNSTHRSPSAPIAQQHFPHETIPAEDKNLPPELIASATAQATDFISSEILPTMTEEDPFLDYFELFDDEEMQNQSHFMKALGYNV</sequence>
<dbReference type="GO" id="GO:0000981">
    <property type="term" value="F:DNA-binding transcription factor activity, RNA polymerase II-specific"/>
    <property type="evidence" value="ECO:0007669"/>
    <property type="project" value="InterPro"/>
</dbReference>
<evidence type="ECO:0000256" key="2">
    <source>
        <dbReference type="ARBA" id="ARBA00023015"/>
    </source>
</evidence>
<dbReference type="Pfam" id="PF00172">
    <property type="entry name" value="Zn_clus"/>
    <property type="match status" value="1"/>
</dbReference>
<dbReference type="GO" id="GO:0008270">
    <property type="term" value="F:zinc ion binding"/>
    <property type="evidence" value="ECO:0007669"/>
    <property type="project" value="InterPro"/>
</dbReference>
<dbReference type="CDD" id="cd00067">
    <property type="entry name" value="GAL4"/>
    <property type="match status" value="1"/>
</dbReference>
<dbReference type="PANTHER" id="PTHR47655">
    <property type="entry name" value="QUINIC ACID UTILIZATION ACTIVATOR"/>
    <property type="match status" value="1"/>
</dbReference>
<keyword evidence="1" id="KW-0479">Metal-binding</keyword>
<dbReference type="STRING" id="1182545.A0A072PS09"/>
<comment type="caution">
    <text evidence="8">The sequence shown here is derived from an EMBL/GenBank/DDBJ whole genome shotgun (WGS) entry which is preliminary data.</text>
</comment>
<dbReference type="GO" id="GO:0045944">
    <property type="term" value="P:positive regulation of transcription by RNA polymerase II"/>
    <property type="evidence" value="ECO:0007669"/>
    <property type="project" value="TreeGrafter"/>
</dbReference>
<dbReference type="OrthoDB" id="2534600at2759"/>
<dbReference type="Proteomes" id="UP000027920">
    <property type="component" value="Unassembled WGS sequence"/>
</dbReference>
<dbReference type="SMART" id="SM00066">
    <property type="entry name" value="GAL4"/>
    <property type="match status" value="1"/>
</dbReference>